<gene>
    <name evidence="2" type="ORF">O4213_12875</name>
</gene>
<keyword evidence="3" id="KW-1185">Reference proteome</keyword>
<proteinExistence type="predicted"/>
<protein>
    <submittedName>
        <fullName evidence="2">PIG-L family deacetylase</fullName>
    </submittedName>
</protein>
<dbReference type="EMBL" id="JAPWIE010000003">
    <property type="protein sequence ID" value="MCZ4550880.1"/>
    <property type="molecule type" value="Genomic_DNA"/>
</dbReference>
<organism evidence="2 3">
    <name type="scientific">Gordonia rubripertincta</name>
    <name type="common">Rhodococcus corallinus</name>
    <dbReference type="NCBI Taxonomy" id="36822"/>
    <lineage>
        <taxon>Bacteria</taxon>
        <taxon>Bacillati</taxon>
        <taxon>Actinomycetota</taxon>
        <taxon>Actinomycetes</taxon>
        <taxon>Mycobacteriales</taxon>
        <taxon>Gordoniaceae</taxon>
        <taxon>Gordonia</taxon>
    </lineage>
</organism>
<dbReference type="InterPro" id="IPR024078">
    <property type="entry name" value="LmbE-like_dom_sf"/>
</dbReference>
<dbReference type="Pfam" id="PF02585">
    <property type="entry name" value="PIG-L"/>
    <property type="match status" value="1"/>
</dbReference>
<dbReference type="Proteomes" id="UP001067235">
    <property type="component" value="Unassembled WGS sequence"/>
</dbReference>
<evidence type="ECO:0000313" key="3">
    <source>
        <dbReference type="Proteomes" id="UP001067235"/>
    </source>
</evidence>
<dbReference type="SUPFAM" id="SSF102588">
    <property type="entry name" value="LmbE-like"/>
    <property type="match status" value="1"/>
</dbReference>
<keyword evidence="1" id="KW-0862">Zinc</keyword>
<dbReference type="RefSeq" id="WP_301571469.1">
    <property type="nucleotide sequence ID" value="NZ_JAPWIE010000003.1"/>
</dbReference>
<name>A0ABT4MV39_GORRU</name>
<reference evidence="2" key="1">
    <citation type="submission" date="2022-12" db="EMBL/GenBank/DDBJ databases">
        <authorList>
            <person name="Krivoruchko A.V."/>
            <person name="Elkin A."/>
        </authorList>
    </citation>
    <scope>NUCLEOTIDE SEQUENCE</scope>
    <source>
        <strain evidence="2">IEGM 1388</strain>
    </source>
</reference>
<dbReference type="InterPro" id="IPR003737">
    <property type="entry name" value="GlcNAc_PI_deacetylase-related"/>
</dbReference>
<dbReference type="Gene3D" id="3.40.50.10320">
    <property type="entry name" value="LmbE-like"/>
    <property type="match status" value="1"/>
</dbReference>
<comment type="caution">
    <text evidence="2">The sequence shown here is derived from an EMBL/GenBank/DDBJ whole genome shotgun (WGS) entry which is preliminary data.</text>
</comment>
<sequence>MPHPSLLCVHAHPDDEALWTGGVLARCAELGGRTAVVTCTWAAGTVRSDELAESLQLLGAGSPRLLGYGDRLVADSAPGRAAFCDTPFDEAVGALVSHIREFRPDTVLTYDPLGIYGHPDHVQAHRVTLAAVGAAAYPQLYPGTGKPWRTKLVYLATMPLSIAQVLWPPVMEQSSGPDGPLPGVPDEAVDTTIDVEPWLDLKWQALCAHRSEIARGGAMTMLAGLPEETRRQVLRNEWFMRMPLTTDADSVDALAFDDDNGHTELS</sequence>
<evidence type="ECO:0000313" key="2">
    <source>
        <dbReference type="EMBL" id="MCZ4550880.1"/>
    </source>
</evidence>
<dbReference type="PANTHER" id="PTHR12993">
    <property type="entry name" value="N-ACETYLGLUCOSAMINYL-PHOSPHATIDYLINOSITOL DE-N-ACETYLASE-RELATED"/>
    <property type="match status" value="1"/>
</dbReference>
<evidence type="ECO:0000256" key="1">
    <source>
        <dbReference type="ARBA" id="ARBA00022833"/>
    </source>
</evidence>
<dbReference type="PANTHER" id="PTHR12993:SF26">
    <property type="entry name" value="1D-MYO-INOSITOL 2-ACETAMIDO-2-DEOXY-ALPHA-D-GLUCOPYRANOSIDE DEACETYLASE"/>
    <property type="match status" value="1"/>
</dbReference>
<accession>A0ABT4MV39</accession>